<name>A0AAN7UI23_9PEZI</name>
<protein>
    <submittedName>
        <fullName evidence="2">Uncharacterized protein</fullName>
    </submittedName>
</protein>
<gene>
    <name evidence="2" type="ORF">RRF57_008559</name>
</gene>
<feature type="region of interest" description="Disordered" evidence="1">
    <location>
        <begin position="77"/>
        <end position="98"/>
    </location>
</feature>
<proteinExistence type="predicted"/>
<dbReference type="Proteomes" id="UP001305414">
    <property type="component" value="Unassembled WGS sequence"/>
</dbReference>
<comment type="caution">
    <text evidence="2">The sequence shown here is derived from an EMBL/GenBank/DDBJ whole genome shotgun (WGS) entry which is preliminary data.</text>
</comment>
<dbReference type="EMBL" id="JAWHQM010000027">
    <property type="protein sequence ID" value="KAK5632845.1"/>
    <property type="molecule type" value="Genomic_DNA"/>
</dbReference>
<reference evidence="2 3" key="1">
    <citation type="submission" date="2023-10" db="EMBL/GenBank/DDBJ databases">
        <title>Draft genome sequence of Xylaria bambusicola isolate GMP-LS, the root and basal stem rot pathogen of sugarcane in Indonesia.</title>
        <authorList>
            <person name="Selvaraj P."/>
            <person name="Muralishankar V."/>
            <person name="Muruganantham S."/>
            <person name="Sp S."/>
            <person name="Haryani S."/>
            <person name="Lau K.J.X."/>
            <person name="Naqvi N.I."/>
        </authorList>
    </citation>
    <scope>NUCLEOTIDE SEQUENCE [LARGE SCALE GENOMIC DNA]</scope>
    <source>
        <strain evidence="2">GMP-LS</strain>
    </source>
</reference>
<dbReference type="AlphaFoldDB" id="A0AAN7UI23"/>
<evidence type="ECO:0000313" key="2">
    <source>
        <dbReference type="EMBL" id="KAK5632845.1"/>
    </source>
</evidence>
<keyword evidence="3" id="KW-1185">Reference proteome</keyword>
<sequence>MSLHLLRGFIRLSLPLPNGVCVVVERLKCGALLEENPSLEPPRDDFGNLVVNELAGRDSEYIVELLECALLGLRNQEEDHEEGQDVEASVQAEGTNGS</sequence>
<organism evidence="2 3">
    <name type="scientific">Xylaria bambusicola</name>
    <dbReference type="NCBI Taxonomy" id="326684"/>
    <lineage>
        <taxon>Eukaryota</taxon>
        <taxon>Fungi</taxon>
        <taxon>Dikarya</taxon>
        <taxon>Ascomycota</taxon>
        <taxon>Pezizomycotina</taxon>
        <taxon>Sordariomycetes</taxon>
        <taxon>Xylariomycetidae</taxon>
        <taxon>Xylariales</taxon>
        <taxon>Xylariaceae</taxon>
        <taxon>Xylaria</taxon>
    </lineage>
</organism>
<accession>A0AAN7UI23</accession>
<evidence type="ECO:0000256" key="1">
    <source>
        <dbReference type="SAM" id="MobiDB-lite"/>
    </source>
</evidence>
<evidence type="ECO:0000313" key="3">
    <source>
        <dbReference type="Proteomes" id="UP001305414"/>
    </source>
</evidence>